<dbReference type="Proteomes" id="UP000823775">
    <property type="component" value="Unassembled WGS sequence"/>
</dbReference>
<reference evidence="1 2" key="1">
    <citation type="journal article" date="2021" name="BMC Genomics">
        <title>Datura genome reveals duplications of psychoactive alkaloid biosynthetic genes and high mutation rate following tissue culture.</title>
        <authorList>
            <person name="Rajewski A."/>
            <person name="Carter-House D."/>
            <person name="Stajich J."/>
            <person name="Litt A."/>
        </authorList>
    </citation>
    <scope>NUCLEOTIDE SEQUENCE [LARGE SCALE GENOMIC DNA]</scope>
    <source>
        <strain evidence="1">AR-01</strain>
    </source>
</reference>
<proteinExistence type="predicted"/>
<keyword evidence="2" id="KW-1185">Reference proteome</keyword>
<protein>
    <submittedName>
        <fullName evidence="1">Uncharacterized protein</fullName>
    </submittedName>
</protein>
<feature type="non-terminal residue" evidence="1">
    <location>
        <position position="1"/>
    </location>
</feature>
<evidence type="ECO:0000313" key="1">
    <source>
        <dbReference type="EMBL" id="MCE5165659.1"/>
    </source>
</evidence>
<gene>
    <name evidence="1" type="ORF">HAX54_011388</name>
</gene>
<accession>A0ABS8Y2Q7</accession>
<evidence type="ECO:0000313" key="2">
    <source>
        <dbReference type="Proteomes" id="UP000823775"/>
    </source>
</evidence>
<name>A0ABS8Y2Q7_DATST</name>
<sequence length="52" mass="5674">WTYGVEKTTTEVGGLLPSIIAGLRHHHDLAQRNSTATAVPETLAPPRVINFH</sequence>
<dbReference type="EMBL" id="JACEIK010016448">
    <property type="protein sequence ID" value="MCE5165659.1"/>
    <property type="molecule type" value="Genomic_DNA"/>
</dbReference>
<organism evidence="1 2">
    <name type="scientific">Datura stramonium</name>
    <name type="common">Jimsonweed</name>
    <name type="synonym">Common thornapple</name>
    <dbReference type="NCBI Taxonomy" id="4076"/>
    <lineage>
        <taxon>Eukaryota</taxon>
        <taxon>Viridiplantae</taxon>
        <taxon>Streptophyta</taxon>
        <taxon>Embryophyta</taxon>
        <taxon>Tracheophyta</taxon>
        <taxon>Spermatophyta</taxon>
        <taxon>Magnoliopsida</taxon>
        <taxon>eudicotyledons</taxon>
        <taxon>Gunneridae</taxon>
        <taxon>Pentapetalae</taxon>
        <taxon>asterids</taxon>
        <taxon>lamiids</taxon>
        <taxon>Solanales</taxon>
        <taxon>Solanaceae</taxon>
        <taxon>Solanoideae</taxon>
        <taxon>Datureae</taxon>
        <taxon>Datura</taxon>
    </lineage>
</organism>
<comment type="caution">
    <text evidence="1">The sequence shown here is derived from an EMBL/GenBank/DDBJ whole genome shotgun (WGS) entry which is preliminary data.</text>
</comment>